<feature type="domain" description="Circularly permuted ATP-grasp type 2" evidence="2">
    <location>
        <begin position="102"/>
        <end position="475"/>
    </location>
</feature>
<evidence type="ECO:0000259" key="1">
    <source>
        <dbReference type="Pfam" id="PF04168"/>
    </source>
</evidence>
<dbReference type="Pfam" id="PF14403">
    <property type="entry name" value="CP_ATPgrasp_2"/>
    <property type="match status" value="1"/>
</dbReference>
<dbReference type="Pfam" id="PF04168">
    <property type="entry name" value="Alpha-E"/>
    <property type="match status" value="1"/>
</dbReference>
<dbReference type="PANTHER" id="PTHR34595">
    <property type="entry name" value="BLR5612 PROTEIN"/>
    <property type="match status" value="1"/>
</dbReference>
<dbReference type="Gene3D" id="3.40.50.11290">
    <property type="match status" value="1"/>
</dbReference>
<name>W0NQF9_9BACT</name>
<dbReference type="PANTHER" id="PTHR34595:SF2">
    <property type="entry name" value="BLR2978 PROTEIN"/>
    <property type="match status" value="1"/>
</dbReference>
<organism evidence="3">
    <name type="scientific">uncultured bacterium B3TF_MPn1</name>
    <dbReference type="NCBI Taxonomy" id="1439866"/>
    <lineage>
        <taxon>Bacteria</taxon>
        <taxon>environmental samples</taxon>
    </lineage>
</organism>
<sequence>MNHSSNYKRNQTQAENEKLEQLVMQYGKACHVAFDEMLSNGDTALIKDHWIPLMKSLGRSDTNELENKHHEARRVMRESGVTYNVYNDPQGRNRALQLDPVPMLMTQNDWSDIEAGLVQRAELLNLIFKDIYAEQTILKEGLLPPEIIFAHQGYHRNCVGLYANQRHPIVNYTADMARGPDGKMWVFSDRVQAPSGAGYALETRIAMSRIMTQEFKENQVRRLSHYFRLMRSALTNLGMHNQKDPHIVLLTPGPLNETYFEHAYLSSYLGYTLVQGADLTVRDGKVWMKSLGGLQQVDVILRRVDDSFCDPLELMEDSQLGVPGLLQAVRERNVIVVNPLGSGIVESPGMYPFLNNIAKARLGEELKLASAASWWCGHKKEREYVLENLDKLVIKAIDRRFTTIFGGSLSSTEIQDLRDKINAQPYLYIGQERLICSSAPSLVGSEILPRRILFRSFLVAAEGSYQAMPGGLTRISPDNDSFLITNQTGGVSKDTWIISEHPEHQRSLLPDVNMVVRSLHGENLLPSRSAENLFWVGRYAERVEDVVRLLRTALRKISDFTDYGDDVDQKCLVKILKAVTALTGTFPGFMTEEETTLFERPEKELLDVAFDVDRTGSLINTLKSLYYGAFNLRDLWSSDTWRIIDDIGELISSIENRRPTLISLHNDIDKIIDAFMAFAGVTQESMSHESGRFMFDLGKRLERGLQLVKLLRSLLTEYDSEHEELLNIEALMASQESLITYRRQFRLTGSAVAAINLLVLDQNHPRSVAYQLLKLQNHFDHFPQPTTQWFSNKLTDEQKKLLELCTFIQMSEPDKLAMVDEHSGQRIGLIELLNKVEKGLFQVSDDITHRYFSHTDYGRQLAPQRYIDSVKVAEK</sequence>
<dbReference type="Gene3D" id="3.30.1490.270">
    <property type="match status" value="1"/>
</dbReference>
<dbReference type="InterPro" id="IPR051680">
    <property type="entry name" value="ATP-dep_Glu-Cys_Ligase-2"/>
</dbReference>
<dbReference type="EMBL" id="KF742556">
    <property type="protein sequence ID" value="AHG53047.1"/>
    <property type="molecule type" value="Genomic_DNA"/>
</dbReference>
<dbReference type="InterPro" id="IPR025841">
    <property type="entry name" value="CP_ATPgrasp_2"/>
</dbReference>
<dbReference type="AlphaFoldDB" id="W0NQF9"/>
<reference evidence="3" key="1">
    <citation type="journal article" date="2013" name="Front. Microbiol.">
        <title>Metatranscriptomic and functional metagenomic analysis of methylphosphonate utilization by marine bacteria.</title>
        <authorList>
            <person name="Martinez A."/>
            <person name="Ventouras L.A."/>
            <person name="Wilson S.T."/>
            <person name="Karl D.M."/>
            <person name="Delong E.F."/>
        </authorList>
    </citation>
    <scope>NUCLEOTIDE SEQUENCE</scope>
</reference>
<protein>
    <submittedName>
        <fullName evidence="3">COG2308 Uncharacterized conserved protein</fullName>
    </submittedName>
</protein>
<proteinExistence type="predicted"/>
<accession>W0NQF9</accession>
<dbReference type="InterPro" id="IPR007296">
    <property type="entry name" value="DUF403"/>
</dbReference>
<dbReference type="SUPFAM" id="SSF56059">
    <property type="entry name" value="Glutathione synthetase ATP-binding domain-like"/>
    <property type="match status" value="1"/>
</dbReference>
<evidence type="ECO:0000259" key="2">
    <source>
        <dbReference type="Pfam" id="PF14403"/>
    </source>
</evidence>
<evidence type="ECO:0000313" key="3">
    <source>
        <dbReference type="EMBL" id="AHG53047.1"/>
    </source>
</evidence>
<feature type="domain" description="DUF403" evidence="1">
    <location>
        <begin position="525"/>
        <end position="852"/>
    </location>
</feature>